<keyword evidence="1" id="KW-1133">Transmembrane helix</keyword>
<dbReference type="AlphaFoldDB" id="A0A9E2KDH5"/>
<evidence type="ECO:0000313" key="2">
    <source>
        <dbReference type="EMBL" id="MBU3805088.1"/>
    </source>
</evidence>
<comment type="caution">
    <text evidence="2">The sequence shown here is derived from an EMBL/GenBank/DDBJ whole genome shotgun (WGS) entry which is preliminary data.</text>
</comment>
<proteinExistence type="predicted"/>
<feature type="transmembrane region" description="Helical" evidence="1">
    <location>
        <begin position="7"/>
        <end position="27"/>
    </location>
</feature>
<gene>
    <name evidence="2" type="ORF">H9872_10080</name>
</gene>
<feature type="transmembrane region" description="Helical" evidence="1">
    <location>
        <begin position="91"/>
        <end position="108"/>
    </location>
</feature>
<accession>A0A9E2KDH5</accession>
<sequence>MEQEDKNFPILVFMLTYIGILCMYLVTYKQGSPLLWAFFIIERLLSFSYEKEVDDYLGAIEKSKVSGVSMVIIIAFTLFTTGIFLYTPFKYPGLFVILILGEAIDFIVKELKKKFKI</sequence>
<reference evidence="2" key="1">
    <citation type="journal article" date="2021" name="PeerJ">
        <title>Extensive microbial diversity within the chicken gut microbiome revealed by metagenomics and culture.</title>
        <authorList>
            <person name="Gilroy R."/>
            <person name="Ravi A."/>
            <person name="Getino M."/>
            <person name="Pursley I."/>
            <person name="Horton D.L."/>
            <person name="Alikhan N.F."/>
            <person name="Baker D."/>
            <person name="Gharbi K."/>
            <person name="Hall N."/>
            <person name="Watson M."/>
            <person name="Adriaenssens E.M."/>
            <person name="Foster-Nyarko E."/>
            <person name="Jarju S."/>
            <person name="Secka A."/>
            <person name="Antonio M."/>
            <person name="Oren A."/>
            <person name="Chaudhuri R.R."/>
            <person name="La Ragione R."/>
            <person name="Hildebrand F."/>
            <person name="Pallen M.J."/>
        </authorList>
    </citation>
    <scope>NUCLEOTIDE SEQUENCE</scope>
    <source>
        <strain evidence="2">B5-657</strain>
    </source>
</reference>
<dbReference type="Proteomes" id="UP000824229">
    <property type="component" value="Unassembled WGS sequence"/>
</dbReference>
<feature type="transmembrane region" description="Helical" evidence="1">
    <location>
        <begin position="65"/>
        <end position="85"/>
    </location>
</feature>
<name>A0A9E2KDH5_9FIRM</name>
<evidence type="ECO:0000313" key="3">
    <source>
        <dbReference type="Proteomes" id="UP000824229"/>
    </source>
</evidence>
<dbReference type="EMBL" id="JAHLFQ010000238">
    <property type="protein sequence ID" value="MBU3805088.1"/>
    <property type="molecule type" value="Genomic_DNA"/>
</dbReference>
<evidence type="ECO:0000256" key="1">
    <source>
        <dbReference type="SAM" id="Phobius"/>
    </source>
</evidence>
<reference evidence="2" key="2">
    <citation type="submission" date="2021-04" db="EMBL/GenBank/DDBJ databases">
        <authorList>
            <person name="Gilroy R."/>
        </authorList>
    </citation>
    <scope>NUCLEOTIDE SEQUENCE</scope>
    <source>
        <strain evidence="2">B5-657</strain>
    </source>
</reference>
<organism evidence="2 3">
    <name type="scientific">Candidatus Cellulosilyticum pullistercoris</name>
    <dbReference type="NCBI Taxonomy" id="2838521"/>
    <lineage>
        <taxon>Bacteria</taxon>
        <taxon>Bacillati</taxon>
        <taxon>Bacillota</taxon>
        <taxon>Clostridia</taxon>
        <taxon>Lachnospirales</taxon>
        <taxon>Cellulosilyticaceae</taxon>
        <taxon>Cellulosilyticum</taxon>
    </lineage>
</organism>
<protein>
    <submittedName>
        <fullName evidence="2">Uncharacterized protein</fullName>
    </submittedName>
</protein>
<keyword evidence="1" id="KW-0472">Membrane</keyword>
<keyword evidence="1" id="KW-0812">Transmembrane</keyword>